<dbReference type="EMBL" id="CACVAU010000034">
    <property type="protein sequence ID" value="CAA6810404.1"/>
    <property type="molecule type" value="Genomic_DNA"/>
</dbReference>
<dbReference type="AlphaFoldDB" id="A0A6S6SWC9"/>
<evidence type="ECO:0000259" key="1">
    <source>
        <dbReference type="Pfam" id="PF12728"/>
    </source>
</evidence>
<reference evidence="2" key="1">
    <citation type="submission" date="2020-01" db="EMBL/GenBank/DDBJ databases">
        <authorList>
            <person name="Meier V. D."/>
            <person name="Meier V D."/>
        </authorList>
    </citation>
    <scope>NUCLEOTIDE SEQUENCE</scope>
    <source>
        <strain evidence="2">HLG_WM_MAG_05</strain>
    </source>
</reference>
<name>A0A6S6SWC9_9BACT</name>
<dbReference type="Pfam" id="PF12728">
    <property type="entry name" value="HTH_17"/>
    <property type="match status" value="1"/>
</dbReference>
<dbReference type="InterPro" id="IPR041657">
    <property type="entry name" value="HTH_17"/>
</dbReference>
<accession>A0A6S6SWC9</accession>
<gene>
    <name evidence="2" type="ORF">HELGO_WM37161</name>
</gene>
<dbReference type="SUPFAM" id="SSF46955">
    <property type="entry name" value="Putative DNA-binding domain"/>
    <property type="match status" value="1"/>
</dbReference>
<sequence>MSKTEQRIEIENMRAREVAEYIGIGLSTVWMYSASGLLKPIKLSPRVTIFKKSDVDAFIASRIDEVA</sequence>
<protein>
    <recommendedName>
        <fullName evidence="1">Helix-turn-helix domain-containing protein</fullName>
    </recommendedName>
</protein>
<organism evidence="2">
    <name type="scientific">uncultured Sulfurovum sp</name>
    <dbReference type="NCBI Taxonomy" id="269237"/>
    <lineage>
        <taxon>Bacteria</taxon>
        <taxon>Pseudomonadati</taxon>
        <taxon>Campylobacterota</taxon>
        <taxon>Epsilonproteobacteria</taxon>
        <taxon>Campylobacterales</taxon>
        <taxon>Sulfurovaceae</taxon>
        <taxon>Sulfurovum</taxon>
        <taxon>environmental samples</taxon>
    </lineage>
</organism>
<dbReference type="InterPro" id="IPR009061">
    <property type="entry name" value="DNA-bd_dom_put_sf"/>
</dbReference>
<feature type="domain" description="Helix-turn-helix" evidence="1">
    <location>
        <begin position="15"/>
        <end position="62"/>
    </location>
</feature>
<proteinExistence type="predicted"/>
<evidence type="ECO:0000313" key="2">
    <source>
        <dbReference type="EMBL" id="CAA6810404.1"/>
    </source>
</evidence>